<reference evidence="1 2" key="1">
    <citation type="journal article" date="2023" name="Sci. Data">
        <title>Genome assembly of the Korean intertidal mud-creeper Batillaria attramentaria.</title>
        <authorList>
            <person name="Patra A.K."/>
            <person name="Ho P.T."/>
            <person name="Jun S."/>
            <person name="Lee S.J."/>
            <person name="Kim Y."/>
            <person name="Won Y.J."/>
        </authorList>
    </citation>
    <scope>NUCLEOTIDE SEQUENCE [LARGE SCALE GENOMIC DNA]</scope>
    <source>
        <strain evidence="1">Wonlab-2016</strain>
    </source>
</reference>
<accession>A0ABD0K7G8</accession>
<organism evidence="1 2">
    <name type="scientific">Batillaria attramentaria</name>
    <dbReference type="NCBI Taxonomy" id="370345"/>
    <lineage>
        <taxon>Eukaryota</taxon>
        <taxon>Metazoa</taxon>
        <taxon>Spiralia</taxon>
        <taxon>Lophotrochozoa</taxon>
        <taxon>Mollusca</taxon>
        <taxon>Gastropoda</taxon>
        <taxon>Caenogastropoda</taxon>
        <taxon>Sorbeoconcha</taxon>
        <taxon>Cerithioidea</taxon>
        <taxon>Batillariidae</taxon>
        <taxon>Batillaria</taxon>
    </lineage>
</organism>
<dbReference type="Proteomes" id="UP001519460">
    <property type="component" value="Unassembled WGS sequence"/>
</dbReference>
<proteinExistence type="predicted"/>
<sequence length="97" mass="10960">MESPQQAVVLSDNLRKTPTSRKIDNHVTEGPLSVLAARGVNWLTTANYDFRAFFRSGTRDRKKQDIKDRRQMIGRPGNEVTMPASTRVSLLLFGARD</sequence>
<evidence type="ECO:0000313" key="1">
    <source>
        <dbReference type="EMBL" id="KAK7482951.1"/>
    </source>
</evidence>
<dbReference type="AlphaFoldDB" id="A0ABD0K7G8"/>
<gene>
    <name evidence="1" type="ORF">BaRGS_00025851</name>
</gene>
<dbReference type="EMBL" id="JACVVK020000236">
    <property type="protein sequence ID" value="KAK7482951.1"/>
    <property type="molecule type" value="Genomic_DNA"/>
</dbReference>
<comment type="caution">
    <text evidence="1">The sequence shown here is derived from an EMBL/GenBank/DDBJ whole genome shotgun (WGS) entry which is preliminary data.</text>
</comment>
<evidence type="ECO:0000313" key="2">
    <source>
        <dbReference type="Proteomes" id="UP001519460"/>
    </source>
</evidence>
<name>A0ABD0K7G8_9CAEN</name>
<protein>
    <submittedName>
        <fullName evidence="1">Uncharacterized protein</fullName>
    </submittedName>
</protein>
<keyword evidence="2" id="KW-1185">Reference proteome</keyword>